<comment type="caution">
    <text evidence="3">The sequence shown here is derived from an EMBL/GenBank/DDBJ whole genome shotgun (WGS) entry which is preliminary data.</text>
</comment>
<evidence type="ECO:0000313" key="4">
    <source>
        <dbReference type="Proteomes" id="UP001642484"/>
    </source>
</evidence>
<name>A0ABP0SVW6_9DINO</name>
<dbReference type="Gene3D" id="3.30.420.10">
    <property type="entry name" value="Ribonuclease H-like superfamily/Ribonuclease H"/>
    <property type="match status" value="1"/>
</dbReference>
<evidence type="ECO:0000259" key="2">
    <source>
        <dbReference type="PROSITE" id="PS50994"/>
    </source>
</evidence>
<keyword evidence="4" id="KW-1185">Reference proteome</keyword>
<proteinExistence type="predicted"/>
<sequence>MEAGTSLRYFSGEDCDHREYRRWKQWVVNKMRTMDKLDEAARGSFIWTLLSGKALEVVEHLKEEDYQVKGGDLVIFKLLDRRWPELDRTDEIGENIAEVFALRAKEGETLRQWCARARECFDKCARKTGVKSPEEARGWILLNQSGMAEADRAICLARAQGDLKFDTLSQAMRSCFPDYVMPKRRTLGAHVVEEAGSGPVEPEDSLQDIELFLAEHGYEESGEPHLTGEELDEEDAAEILATTWKERRSELNQVQKGRRFTVVDSPAEHFVCTAALCPELPNEVLLVSSPGFAILDSGCGKTIIGQDTLESFKKIWTRCGIPEPPLRKESNQFRFGNGELEVSSHMIDLPVFLAGRPGFVKAAIVKGSAPLLLSRPAMKTLGASMNFGEDKLTLFSDRVEIPLEVNAAGQYAVNVSAFPKHAAELFPQPVLKPVPEAVEPAAQPCHSVSVAFNHQHARKKDFWELKPRERLVIRHHLKPRERLFTPQGTQCPIDVEMLQSERITHFDTPPPLPWDHRDSWFEPDTAHAALGEQPWTGRTVFRLRSDAVMPSIAYAQDEIEQLHVTQWTAKQHRQLMAQVKVPDREDQVPQDRYNVIEVFSPPRFALEGATRGFRVLSADLSTGWDFRRKRDREDLLTLVRTNPPDLLVLCPPCTWAGGWWHLNRLHMDPNEVRLRETWTQLFVRFCCQLMEIQLASGGRCLFEHPQDSIAWKMPCMEKLQSRLHSVFVDMCCYGLRVPGGSLIRKATRLAVSHADMRCLGKKCPGPTHTDHQHHQSIAGSWPKIGSISKHAAKYTSTFVRAVLRVTKGLPKTVGLVVQSDCSTECLVAHTLEDLNQEDNEAKIKDSLRRLHNNLGHPTNQQLVRVLKHGGASAAALEAAHRFSCDLCLAQKTPKVALPAQVHRTVEFNAVVGIDIKYLPGWDTNQKIPTLNIVDQASSLQIMVPVFKRETSDIIKQAFMERWVSWAGMPQEIVCDPARANVADAFTAVLEQGGASFKLTAGDAHWQLGKTEVHGGWFSRVLTKILSEHAPRNQTEWLDCVNAAHCKNQLIQVYGMTPAQFVFGKNPRVPENLLDEPLEIVPATSALYDEAVAKQVAIRQTARKAVLDLQDSKALRQALAARPRVHHTYSPGTHVAYWRSQKWIHGSLEKTGRWCGPALVLGYVGRNLVIIHKRQIFRCAPEQIRPSTQDELKLTETPHMDFLGIKHLIESHQLESRQYVDLTSESYPGVDPEIGEDSPPVMADRSSVAERNKPRVGPFPMNAPPDEESESPEPPPLIDKSPMEAAYGPVRPPRRRVGQKDGPMALYRPGRMAQEDFQEMMQEIVPELLQQVLQKEPSSSPDHTDPPPAGEGSSSSSSRGTKRSIEPTEADVEPVDKRLHGIEEDLLVESATFAMDEIGVCSVELLQSHSMGNLHDGLDHIAKQELVTLFQQGMPCEVLVAAYMQKKAAKEIPVTGNPPEIQKKVDEAKLLEWNTIEGKHAGRVVLGNEADDVRKYLSHRIMGSRYVMTLKVEDDAAPRFKARWCLQGHLDPDLTAKAELGDLQSPTLSQVGRNLIFQLLASHQWEMQLGDIKGAFLSAGNLPQRYKPLYASLPKGGIPGIPDGALIEVLGHVYGLNDSPAAWYKKLSHELLAAGFERSRFDSCLFYFRENGKLTGIYGVHVDDCVTGGCGSGYGKAIAQLKQTFEFRKWRTQNGDFCGAQYIQDPKTFEISMKQERFVQKVKPLHLSRDRSRNREALLNEKEVSCLRAINGSLNWLSTQSRPDLSTQVSFSQQAFPRPTVNDAIAANHAVRRARQHADLAIRFSHIPPSELGLMCHSDAAFANGRSGSTQAGFMVSFVHQGINSGHDSPWTPAYWKSHRLPRVVSSTLSAEAQSMATASSMLEWTNLLLSEALDGPRFAHSLWNGVDHRLTMLITDCKSLYDHLISNSSPTLHDRRTAIDIVILRDCVFRTKSQLRWIPTDRMLADGLTKESPEALDLIRACLRTARYQISPESVVLERRAQERDRRKQFASKGPPPPAER</sequence>
<dbReference type="InterPro" id="IPR001584">
    <property type="entry name" value="Integrase_cat-core"/>
</dbReference>
<feature type="region of interest" description="Disordered" evidence="1">
    <location>
        <begin position="1224"/>
        <end position="1305"/>
    </location>
</feature>
<dbReference type="EMBL" id="CAXAMN010028426">
    <property type="protein sequence ID" value="CAK9116508.1"/>
    <property type="molecule type" value="Genomic_DNA"/>
</dbReference>
<feature type="region of interest" description="Disordered" evidence="1">
    <location>
        <begin position="1999"/>
        <end position="2021"/>
    </location>
</feature>
<dbReference type="InterPro" id="IPR013103">
    <property type="entry name" value="RVT_2"/>
</dbReference>
<dbReference type="Proteomes" id="UP001642484">
    <property type="component" value="Unassembled WGS sequence"/>
</dbReference>
<protein>
    <recommendedName>
        <fullName evidence="2">Integrase catalytic domain-containing protein</fullName>
    </recommendedName>
</protein>
<feature type="region of interest" description="Disordered" evidence="1">
    <location>
        <begin position="1332"/>
        <end position="1376"/>
    </location>
</feature>
<evidence type="ECO:0000313" key="3">
    <source>
        <dbReference type="EMBL" id="CAK9116508.1"/>
    </source>
</evidence>
<dbReference type="Pfam" id="PF07727">
    <property type="entry name" value="RVT_2"/>
    <property type="match status" value="1"/>
</dbReference>
<accession>A0ABP0SVW6</accession>
<evidence type="ECO:0000256" key="1">
    <source>
        <dbReference type="SAM" id="MobiDB-lite"/>
    </source>
</evidence>
<dbReference type="PROSITE" id="PS50994">
    <property type="entry name" value="INTEGRASE"/>
    <property type="match status" value="1"/>
</dbReference>
<feature type="domain" description="Integrase catalytic" evidence="2">
    <location>
        <begin position="894"/>
        <end position="1065"/>
    </location>
</feature>
<feature type="non-terminal residue" evidence="3">
    <location>
        <position position="2021"/>
    </location>
</feature>
<feature type="compositionally biased region" description="Basic and acidic residues" evidence="1">
    <location>
        <begin position="1999"/>
        <end position="2008"/>
    </location>
</feature>
<gene>
    <name evidence="3" type="ORF">CCMP2556_LOCUS54059</name>
</gene>
<reference evidence="3 4" key="1">
    <citation type="submission" date="2024-02" db="EMBL/GenBank/DDBJ databases">
        <authorList>
            <person name="Chen Y."/>
            <person name="Shah S."/>
            <person name="Dougan E. K."/>
            <person name="Thang M."/>
            <person name="Chan C."/>
        </authorList>
    </citation>
    <scope>NUCLEOTIDE SEQUENCE [LARGE SCALE GENOMIC DNA]</scope>
</reference>
<dbReference type="InterPro" id="IPR036397">
    <property type="entry name" value="RNaseH_sf"/>
</dbReference>
<dbReference type="SUPFAM" id="SSF53098">
    <property type="entry name" value="Ribonuclease H-like"/>
    <property type="match status" value="1"/>
</dbReference>
<organism evidence="3 4">
    <name type="scientific">Durusdinium trenchii</name>
    <dbReference type="NCBI Taxonomy" id="1381693"/>
    <lineage>
        <taxon>Eukaryota</taxon>
        <taxon>Sar</taxon>
        <taxon>Alveolata</taxon>
        <taxon>Dinophyceae</taxon>
        <taxon>Suessiales</taxon>
        <taxon>Symbiodiniaceae</taxon>
        <taxon>Durusdinium</taxon>
    </lineage>
</organism>
<dbReference type="InterPro" id="IPR012337">
    <property type="entry name" value="RNaseH-like_sf"/>
</dbReference>